<accession>A0A396JES7</accession>
<evidence type="ECO:0000313" key="3">
    <source>
        <dbReference type="Proteomes" id="UP000265566"/>
    </source>
</evidence>
<protein>
    <submittedName>
        <fullName evidence="2">Uncharacterized protein</fullName>
    </submittedName>
</protein>
<dbReference type="EMBL" id="PSQE01000002">
    <property type="protein sequence ID" value="RHN74935.1"/>
    <property type="molecule type" value="Genomic_DNA"/>
</dbReference>
<name>A0A396JES7_MEDTR</name>
<dbReference type="Proteomes" id="UP000265566">
    <property type="component" value="Chromosome 2"/>
</dbReference>
<comment type="caution">
    <text evidence="2">The sequence shown here is derived from an EMBL/GenBank/DDBJ whole genome shotgun (WGS) entry which is preliminary data.</text>
</comment>
<evidence type="ECO:0000256" key="1">
    <source>
        <dbReference type="SAM" id="MobiDB-lite"/>
    </source>
</evidence>
<sequence>MDSGRGPPKRIRGNHQSPSTLASSFNGIAMRDNATLLSQIHLLDQVGQLGNSWRRPGQSIMVNNGNSHLVPENNLVQHFWPTPHIQGKILFSYFDVLLFDISSHLFDKYTYL</sequence>
<dbReference type="AlphaFoldDB" id="A0A396JES7"/>
<proteinExistence type="predicted"/>
<evidence type="ECO:0000313" key="2">
    <source>
        <dbReference type="EMBL" id="RHN74935.1"/>
    </source>
</evidence>
<organism evidence="2 3">
    <name type="scientific">Medicago truncatula</name>
    <name type="common">Barrel medic</name>
    <name type="synonym">Medicago tribuloides</name>
    <dbReference type="NCBI Taxonomy" id="3880"/>
    <lineage>
        <taxon>Eukaryota</taxon>
        <taxon>Viridiplantae</taxon>
        <taxon>Streptophyta</taxon>
        <taxon>Embryophyta</taxon>
        <taxon>Tracheophyta</taxon>
        <taxon>Spermatophyta</taxon>
        <taxon>Magnoliopsida</taxon>
        <taxon>eudicotyledons</taxon>
        <taxon>Gunneridae</taxon>
        <taxon>Pentapetalae</taxon>
        <taxon>rosids</taxon>
        <taxon>fabids</taxon>
        <taxon>Fabales</taxon>
        <taxon>Fabaceae</taxon>
        <taxon>Papilionoideae</taxon>
        <taxon>50 kb inversion clade</taxon>
        <taxon>NPAAA clade</taxon>
        <taxon>Hologalegina</taxon>
        <taxon>IRL clade</taxon>
        <taxon>Trifolieae</taxon>
        <taxon>Medicago</taxon>
    </lineage>
</organism>
<dbReference type="Gramene" id="rna11070">
    <property type="protein sequence ID" value="RHN74935.1"/>
    <property type="gene ID" value="gene11070"/>
</dbReference>
<reference evidence="3" key="1">
    <citation type="journal article" date="2018" name="Nat. Plants">
        <title>Whole-genome landscape of Medicago truncatula symbiotic genes.</title>
        <authorList>
            <person name="Pecrix Y."/>
            <person name="Staton S.E."/>
            <person name="Sallet E."/>
            <person name="Lelandais-Briere C."/>
            <person name="Moreau S."/>
            <person name="Carrere S."/>
            <person name="Blein T."/>
            <person name="Jardinaud M.F."/>
            <person name="Latrasse D."/>
            <person name="Zouine M."/>
            <person name="Zahm M."/>
            <person name="Kreplak J."/>
            <person name="Mayjonade B."/>
            <person name="Satge C."/>
            <person name="Perez M."/>
            <person name="Cauet S."/>
            <person name="Marande W."/>
            <person name="Chantry-Darmon C."/>
            <person name="Lopez-Roques C."/>
            <person name="Bouchez O."/>
            <person name="Berard A."/>
            <person name="Debelle F."/>
            <person name="Munos S."/>
            <person name="Bendahmane A."/>
            <person name="Berges H."/>
            <person name="Niebel A."/>
            <person name="Buitink J."/>
            <person name="Frugier F."/>
            <person name="Benhamed M."/>
            <person name="Crespi M."/>
            <person name="Gouzy J."/>
            <person name="Gamas P."/>
        </authorList>
    </citation>
    <scope>NUCLEOTIDE SEQUENCE [LARGE SCALE GENOMIC DNA]</scope>
    <source>
        <strain evidence="3">cv. Jemalong A17</strain>
    </source>
</reference>
<feature type="region of interest" description="Disordered" evidence="1">
    <location>
        <begin position="1"/>
        <end position="22"/>
    </location>
</feature>
<gene>
    <name evidence="2" type="ORF">MtrunA17_Chr2g0315691</name>
</gene>